<evidence type="ECO:0000313" key="7">
    <source>
        <dbReference type="EMBL" id="KTD61149.1"/>
    </source>
</evidence>
<dbReference type="PANTHER" id="PTHR23501">
    <property type="entry name" value="MAJOR FACILITATOR SUPERFAMILY"/>
    <property type="match status" value="1"/>
</dbReference>
<dbReference type="InterPro" id="IPR020846">
    <property type="entry name" value="MFS_dom"/>
</dbReference>
<keyword evidence="3 5" id="KW-1133">Transmembrane helix</keyword>
<proteinExistence type="predicted"/>
<dbReference type="OrthoDB" id="9812221at2"/>
<feature type="transmembrane region" description="Helical" evidence="5">
    <location>
        <begin position="383"/>
        <end position="403"/>
    </location>
</feature>
<dbReference type="SUPFAM" id="SSF103473">
    <property type="entry name" value="MFS general substrate transporter"/>
    <property type="match status" value="1"/>
</dbReference>
<evidence type="ECO:0000256" key="1">
    <source>
        <dbReference type="ARBA" id="ARBA00004141"/>
    </source>
</evidence>
<sequence>MNFIIMLMSLFLVVFNLTLPLMAGIYIVGELGGNGSVVIYAVSLYCLGNVITLPLGREGTFSLGDQQLYCICFAIMAFASLGCAWSGDYFVFLLFRFVEGLAGGPLYLILTRKLIPLYAPKSPDFPLLPILLTFFACTPVIGASWGGWIAYVYHWRFLFYSNTLVLFSLMFYIGYLQIPATGSRPGRFPEPLTFFFYAAGFFCLGVALTTGQELDWFRSTVFSTLFVIGMVSFIAFLVLNSIHHQTVINLSLFKNVYFCLWTLNVVFIFSAYFGMVILFSLWLKLYVNYTPNWIAVLLLGMAIGAFIPIYLSVRRFDPRWPLLVALFILTASSYYTSTFNEEINFGRLMISRLAAGVGLALFLPPLFRLTVNVHPEHSEDSITLFHVVRIFACGVGASLYAILWQRRQVFYHERFGEYLTSFTLTGNEFAYRILPENLSDSEKIVKLNEILAQQSTAFALDDCFILMTWILAGLILMIVLTFFHRKEIAFK</sequence>
<comment type="subcellular location">
    <subcellularLocation>
        <location evidence="1">Membrane</location>
        <topology evidence="1">Multi-pass membrane protein</topology>
    </subcellularLocation>
</comment>
<dbReference type="EMBL" id="LNYX01000034">
    <property type="protein sequence ID" value="KTD61149.1"/>
    <property type="molecule type" value="Genomic_DNA"/>
</dbReference>
<feature type="transmembrane region" description="Helical" evidence="5">
    <location>
        <begin position="7"/>
        <end position="29"/>
    </location>
</feature>
<dbReference type="Pfam" id="PF07690">
    <property type="entry name" value="MFS_1"/>
    <property type="match status" value="1"/>
</dbReference>
<dbReference type="GO" id="GO:0005886">
    <property type="term" value="C:plasma membrane"/>
    <property type="evidence" value="ECO:0007669"/>
    <property type="project" value="TreeGrafter"/>
</dbReference>
<organism evidence="7 8">
    <name type="scientific">Legionella spiritensis</name>
    <dbReference type="NCBI Taxonomy" id="452"/>
    <lineage>
        <taxon>Bacteria</taxon>
        <taxon>Pseudomonadati</taxon>
        <taxon>Pseudomonadota</taxon>
        <taxon>Gammaproteobacteria</taxon>
        <taxon>Legionellales</taxon>
        <taxon>Legionellaceae</taxon>
        <taxon>Legionella</taxon>
    </lineage>
</organism>
<evidence type="ECO:0000256" key="3">
    <source>
        <dbReference type="ARBA" id="ARBA00022989"/>
    </source>
</evidence>
<dbReference type="STRING" id="452.Lspi_2769"/>
<keyword evidence="8" id="KW-1185">Reference proteome</keyword>
<feature type="transmembrane region" description="Helical" evidence="5">
    <location>
        <begin position="68"/>
        <end position="87"/>
    </location>
</feature>
<evidence type="ECO:0000256" key="2">
    <source>
        <dbReference type="ARBA" id="ARBA00022692"/>
    </source>
</evidence>
<feature type="transmembrane region" description="Helical" evidence="5">
    <location>
        <begin position="35"/>
        <end position="56"/>
    </location>
</feature>
<feature type="transmembrane region" description="Helical" evidence="5">
    <location>
        <begin position="320"/>
        <end position="337"/>
    </location>
</feature>
<reference evidence="7 8" key="1">
    <citation type="submission" date="2015-11" db="EMBL/GenBank/DDBJ databases">
        <title>Genomic analysis of 38 Legionella species identifies large and diverse effector repertoires.</title>
        <authorList>
            <person name="Burstein D."/>
            <person name="Amaro F."/>
            <person name="Zusman T."/>
            <person name="Lifshitz Z."/>
            <person name="Cohen O."/>
            <person name="Gilbert J.A."/>
            <person name="Pupko T."/>
            <person name="Shuman H.A."/>
            <person name="Segal G."/>
        </authorList>
    </citation>
    <scope>NUCLEOTIDE SEQUENCE [LARGE SCALE GENOMIC DNA]</scope>
    <source>
        <strain evidence="7 8">Mt.St.Helens-9</strain>
    </source>
</reference>
<feature type="transmembrane region" description="Helical" evidence="5">
    <location>
        <begin position="220"/>
        <end position="239"/>
    </location>
</feature>
<accession>A0A0W0YW81</accession>
<dbReference type="Gene3D" id="1.20.1720.10">
    <property type="entry name" value="Multidrug resistance protein D"/>
    <property type="match status" value="1"/>
</dbReference>
<dbReference type="Proteomes" id="UP000054877">
    <property type="component" value="Unassembled WGS sequence"/>
</dbReference>
<dbReference type="GO" id="GO:0022857">
    <property type="term" value="F:transmembrane transporter activity"/>
    <property type="evidence" value="ECO:0007669"/>
    <property type="project" value="InterPro"/>
</dbReference>
<keyword evidence="4 5" id="KW-0472">Membrane</keyword>
<evidence type="ECO:0000259" key="6">
    <source>
        <dbReference type="PROSITE" id="PS50850"/>
    </source>
</evidence>
<dbReference type="InterPro" id="IPR011701">
    <property type="entry name" value="MFS"/>
</dbReference>
<dbReference type="InterPro" id="IPR036259">
    <property type="entry name" value="MFS_trans_sf"/>
</dbReference>
<comment type="caution">
    <text evidence="7">The sequence shown here is derived from an EMBL/GenBank/DDBJ whole genome shotgun (WGS) entry which is preliminary data.</text>
</comment>
<feature type="transmembrane region" description="Helical" evidence="5">
    <location>
        <begin position="130"/>
        <end position="151"/>
    </location>
</feature>
<feature type="domain" description="Major facilitator superfamily (MFS) profile" evidence="6">
    <location>
        <begin position="2"/>
        <end position="438"/>
    </location>
</feature>
<protein>
    <submittedName>
        <fullName evidence="7">Multidrug resistance protein, MFS superfamily</fullName>
    </submittedName>
</protein>
<name>A0A0W0YW81_LEGSP</name>
<gene>
    <name evidence="7" type="ORF">Lspi_2769</name>
</gene>
<feature type="transmembrane region" description="Helical" evidence="5">
    <location>
        <begin position="260"/>
        <end position="281"/>
    </location>
</feature>
<dbReference type="AlphaFoldDB" id="A0A0W0YW81"/>
<dbReference type="PROSITE" id="PS50850">
    <property type="entry name" value="MFS"/>
    <property type="match status" value="1"/>
</dbReference>
<keyword evidence="2 5" id="KW-0812">Transmembrane</keyword>
<dbReference type="RefSeq" id="WP_058484682.1">
    <property type="nucleotide sequence ID" value="NZ_CAAAII010000012.1"/>
</dbReference>
<dbReference type="PATRIC" id="fig|452.5.peg.3065"/>
<evidence type="ECO:0000313" key="8">
    <source>
        <dbReference type="Proteomes" id="UP000054877"/>
    </source>
</evidence>
<feature type="transmembrane region" description="Helical" evidence="5">
    <location>
        <begin position="157"/>
        <end position="176"/>
    </location>
</feature>
<feature type="transmembrane region" description="Helical" evidence="5">
    <location>
        <begin position="464"/>
        <end position="483"/>
    </location>
</feature>
<feature type="transmembrane region" description="Helical" evidence="5">
    <location>
        <begin position="349"/>
        <end position="371"/>
    </location>
</feature>
<feature type="transmembrane region" description="Helical" evidence="5">
    <location>
        <begin position="93"/>
        <end position="110"/>
    </location>
</feature>
<evidence type="ECO:0000256" key="4">
    <source>
        <dbReference type="ARBA" id="ARBA00023136"/>
    </source>
</evidence>
<dbReference type="Gene3D" id="1.20.1250.20">
    <property type="entry name" value="MFS general substrate transporter like domains"/>
    <property type="match status" value="1"/>
</dbReference>
<dbReference type="PANTHER" id="PTHR23501:SF174">
    <property type="entry name" value="MULTIDRUG EXPORT PROTEIN EMRB-RELATED"/>
    <property type="match status" value="1"/>
</dbReference>
<feature type="transmembrane region" description="Helical" evidence="5">
    <location>
        <begin position="293"/>
        <end position="313"/>
    </location>
</feature>
<evidence type="ECO:0000256" key="5">
    <source>
        <dbReference type="SAM" id="Phobius"/>
    </source>
</evidence>
<feature type="transmembrane region" description="Helical" evidence="5">
    <location>
        <begin position="188"/>
        <end position="208"/>
    </location>
</feature>